<evidence type="ECO:0000259" key="3">
    <source>
        <dbReference type="Pfam" id="PF05225"/>
    </source>
</evidence>
<gene>
    <name evidence="5" type="ORF">FOXYS1_8502</name>
</gene>
<feature type="region of interest" description="Disordered" evidence="1">
    <location>
        <begin position="766"/>
        <end position="808"/>
    </location>
</feature>
<dbReference type="Proteomes" id="UP000558688">
    <property type="component" value="Unassembled WGS sequence"/>
</dbReference>
<dbReference type="Gene3D" id="3.40.50.1820">
    <property type="entry name" value="alpha/beta hydrolase"/>
    <property type="match status" value="1"/>
</dbReference>
<evidence type="ECO:0000313" key="5">
    <source>
        <dbReference type="EMBL" id="KAF5260832.1"/>
    </source>
</evidence>
<feature type="domain" description="HTH psq-type" evidence="3">
    <location>
        <begin position="297"/>
        <end position="328"/>
    </location>
</feature>
<sequence>MAPSLLDQLPAFGTNVTTNIIPTLKAFTPLLTANADIIKTTRTEEFSYGSLERQKLDIYYPITQSRSATNSTRVLLFVHGSGFVFGGKIITEVGDGIVYRNLGHFFAKNYGFTVVIPNYRLVQHDGVWPSGGEDLALSVQWIKEHLSQKDGYFSIDLSIMGESAGGINLGTYLFSTHFQVSAKSILYPTSASGVHLKAVVFLATPFHLNNAEMSRAEALSAYFGGSDSSKKTPLGLLVEAAKGYPDGVLTNIKVAIVNGTLDSPHENIAPRDDFLRAWEMVDPVGHLSSAPYEARVNLALEAIQKDQNLSIRAAPKIYGVSDRTIRRRRDGSAARHDTVPNSRKLTQLEEEVIVQLRSVEDMANQLLRTRDASAVGKNWASNFVRRRPELRMRFSRKYDYQRAKCEDQKAISEWFALVWNVKAKYGILDEDTYNFDETGFMMGIIFACMVVTTSDGRGKAKLAQPGNREWATVVQGVNAQGWAIPPFIILAAQYHLANWYTESNLPADWMITTTDNGWTTNEAGLDWIKHFDKHTASRTKGIHRLLILDGHDSHHSTIFELYCKEHNIVTLCMPSHSSHYLQPLDVGCFGPMKKAYGRQIEDLMRAHITHVSKVEFLRAFREAFFASMTEKNIQGAFMGAGLVPHDPERVLSKLDVRIRTPTPTLPPSTSADPWIPKTLLNPLEANSQSELIKTRISPTSMINAVDQFAKGAKAIMHRVALLEAEVSSLRKANEALSKRRRAKRARVRLGGSLTVQDAQDLLAKKAADEKTPQGRQQNGSYAGSARSKSRRSGTCGKAGHNALTCPETAESSASSISDVIVVDY</sequence>
<organism evidence="5 6">
    <name type="scientific">Fusarium oxysporum</name>
    <name type="common">Fusarium vascular wilt</name>
    <dbReference type="NCBI Taxonomy" id="5507"/>
    <lineage>
        <taxon>Eukaryota</taxon>
        <taxon>Fungi</taxon>
        <taxon>Dikarya</taxon>
        <taxon>Ascomycota</taxon>
        <taxon>Pezizomycotina</taxon>
        <taxon>Sordariomycetes</taxon>
        <taxon>Hypocreomycetidae</taxon>
        <taxon>Hypocreales</taxon>
        <taxon>Nectriaceae</taxon>
        <taxon>Fusarium</taxon>
        <taxon>Fusarium oxysporum species complex</taxon>
    </lineage>
</organism>
<dbReference type="InterPro" id="IPR049492">
    <property type="entry name" value="BD-FAE-like_dom"/>
</dbReference>
<dbReference type="SUPFAM" id="SSF53474">
    <property type="entry name" value="alpha/beta-Hydrolases"/>
    <property type="match status" value="1"/>
</dbReference>
<feature type="domain" description="DDE-1" evidence="2">
    <location>
        <begin position="468"/>
        <end position="637"/>
    </location>
</feature>
<dbReference type="PANTHER" id="PTHR19303:SF62">
    <property type="entry name" value="HTH CENPB-TYPE DOMAIN-CONTAINING PROTEIN-RELATED"/>
    <property type="match status" value="1"/>
</dbReference>
<dbReference type="GO" id="GO:0005634">
    <property type="term" value="C:nucleus"/>
    <property type="evidence" value="ECO:0007669"/>
    <property type="project" value="TreeGrafter"/>
</dbReference>
<dbReference type="InterPro" id="IPR050863">
    <property type="entry name" value="CenT-Element_Derived"/>
</dbReference>
<comment type="caution">
    <text evidence="5">The sequence shown here is derived from an EMBL/GenBank/DDBJ whole genome shotgun (WGS) entry which is preliminary data.</text>
</comment>
<dbReference type="GO" id="GO:0003677">
    <property type="term" value="F:DNA binding"/>
    <property type="evidence" value="ECO:0007669"/>
    <property type="project" value="InterPro"/>
</dbReference>
<reference evidence="5" key="1">
    <citation type="submission" date="2020-02" db="EMBL/GenBank/DDBJ databases">
        <title>Identification and distribution of gene clusters putatively required for synthesis of sphingolipid metabolism inhibitors in phylogenetically diverse species of the filamentous fungus Fusarium.</title>
        <authorList>
            <person name="Kim H.-S."/>
            <person name="Busman M."/>
            <person name="Brown D.W."/>
            <person name="Divon H."/>
            <person name="Uhlig S."/>
            <person name="Proctor R.H."/>
        </authorList>
    </citation>
    <scope>NUCLEOTIDE SEQUENCE [LARGE SCALE GENOMIC DNA]</scope>
    <source>
        <strain evidence="5">NRRL 39464</strain>
    </source>
</reference>
<dbReference type="Pfam" id="PF03184">
    <property type="entry name" value="DDE_1"/>
    <property type="match status" value="1"/>
</dbReference>
<dbReference type="PANTHER" id="PTHR19303">
    <property type="entry name" value="TRANSPOSON"/>
    <property type="match status" value="1"/>
</dbReference>
<feature type="domain" description="BD-FAE-like" evidence="4">
    <location>
        <begin position="56"/>
        <end position="215"/>
    </location>
</feature>
<dbReference type="Pfam" id="PF20434">
    <property type="entry name" value="BD-FAE"/>
    <property type="match status" value="1"/>
</dbReference>
<protein>
    <recommendedName>
        <fullName evidence="7">DDE-1 domain-containing protein</fullName>
    </recommendedName>
</protein>
<evidence type="ECO:0008006" key="7">
    <source>
        <dbReference type="Google" id="ProtNLM"/>
    </source>
</evidence>
<dbReference type="EMBL" id="JAAFOW010001397">
    <property type="protein sequence ID" value="KAF5260832.1"/>
    <property type="molecule type" value="Genomic_DNA"/>
</dbReference>
<evidence type="ECO:0000313" key="6">
    <source>
        <dbReference type="Proteomes" id="UP000558688"/>
    </source>
</evidence>
<proteinExistence type="predicted"/>
<evidence type="ECO:0000256" key="1">
    <source>
        <dbReference type="SAM" id="MobiDB-lite"/>
    </source>
</evidence>
<dbReference type="AlphaFoldDB" id="A0A8H5A8P2"/>
<dbReference type="InterPro" id="IPR007889">
    <property type="entry name" value="HTH_Psq"/>
</dbReference>
<name>A0A8H5A8P2_FUSOX</name>
<evidence type="ECO:0000259" key="2">
    <source>
        <dbReference type="Pfam" id="PF03184"/>
    </source>
</evidence>
<dbReference type="InterPro" id="IPR029058">
    <property type="entry name" value="AB_hydrolase_fold"/>
</dbReference>
<accession>A0A8H5A8P2</accession>
<dbReference type="InterPro" id="IPR004875">
    <property type="entry name" value="DDE_SF_endonuclease_dom"/>
</dbReference>
<evidence type="ECO:0000259" key="4">
    <source>
        <dbReference type="Pfam" id="PF20434"/>
    </source>
</evidence>
<dbReference type="Pfam" id="PF05225">
    <property type="entry name" value="HTH_psq"/>
    <property type="match status" value="1"/>
</dbReference>